<evidence type="ECO:0000256" key="2">
    <source>
        <dbReference type="ARBA" id="ARBA00022679"/>
    </source>
</evidence>
<dbReference type="SUPFAM" id="SSF51161">
    <property type="entry name" value="Trimeric LpxA-like enzymes"/>
    <property type="match status" value="1"/>
</dbReference>
<dbReference type="PANTHER" id="PTHR43017">
    <property type="entry name" value="GALACTOSIDE O-ACETYLTRANSFERASE"/>
    <property type="match status" value="1"/>
</dbReference>
<dbReference type="Proteomes" id="UP001141981">
    <property type="component" value="Unassembled WGS sequence"/>
</dbReference>
<dbReference type="Pfam" id="PF00132">
    <property type="entry name" value="Hexapep"/>
    <property type="match status" value="1"/>
</dbReference>
<name>A0A9X4AAQ2_LACAM</name>
<sequence length="200" mass="21762">MNLKEKFAYMATGKPYNDLDPLLIEARNKATEDTNKLNAENDPAKKEELIRKLFGSAGKTPFVNPNFRCEFGQNIHVGDNFYANYDCVILDGAPVTIGDDVLLAPKVGMYTSNHLFDAKERKLGGCIAKPIRIGNRCWIGACVSITQGVTIGDNTIIGAGSVVTHDIPANVIAAGVPAKVIRPITEKDKIGFDPNDPRFL</sequence>
<evidence type="ECO:0000259" key="6">
    <source>
        <dbReference type="SMART" id="SM01266"/>
    </source>
</evidence>
<dbReference type="RefSeq" id="WP_271864286.1">
    <property type="nucleotide sequence ID" value="NZ_JAOTGR010000003.1"/>
</dbReference>
<keyword evidence="3" id="KW-0677">Repeat</keyword>
<reference evidence="7" key="1">
    <citation type="journal article" date="2022" name="Microorganisms">
        <title>Antibiotic Susceptibility, Resistance Gene Determinants and Corresponding Genomic Regions in Lactobacillus amylovorus Isolates Derived from Wild Boars and Domestic Pigs.</title>
        <authorList>
            <person name="Moravkova M."/>
            <person name="Kostovova I."/>
            <person name="Kavanova K."/>
            <person name="Pechar R."/>
            <person name="Stanek S."/>
            <person name="Brychta A."/>
            <person name="Zeman M."/>
            <person name="Kubasova T."/>
        </authorList>
    </citation>
    <scope>NUCLEOTIDE SEQUENCE</scope>
    <source>
        <strain evidence="7">M490A</strain>
    </source>
</reference>
<dbReference type="InterPro" id="IPR024688">
    <property type="entry name" value="Mac_dom"/>
</dbReference>
<dbReference type="InterPro" id="IPR039369">
    <property type="entry name" value="LacA-like"/>
</dbReference>
<keyword evidence="4 5" id="KW-0012">Acyltransferase</keyword>
<evidence type="ECO:0000256" key="1">
    <source>
        <dbReference type="ARBA" id="ARBA00007274"/>
    </source>
</evidence>
<organism evidence="7 8">
    <name type="scientific">Lactobacillus amylovorus</name>
    <dbReference type="NCBI Taxonomy" id="1604"/>
    <lineage>
        <taxon>Bacteria</taxon>
        <taxon>Bacillati</taxon>
        <taxon>Bacillota</taxon>
        <taxon>Bacilli</taxon>
        <taxon>Lactobacillales</taxon>
        <taxon>Lactobacillaceae</taxon>
        <taxon>Lactobacillus</taxon>
    </lineage>
</organism>
<dbReference type="InterPro" id="IPR011004">
    <property type="entry name" value="Trimer_LpxA-like_sf"/>
</dbReference>
<evidence type="ECO:0000313" key="8">
    <source>
        <dbReference type="Proteomes" id="UP001141981"/>
    </source>
</evidence>
<comment type="caution">
    <text evidence="7">The sequence shown here is derived from an EMBL/GenBank/DDBJ whole genome shotgun (WGS) entry which is preliminary data.</text>
</comment>
<dbReference type="PANTHER" id="PTHR43017:SF1">
    <property type="entry name" value="ACETYLTRANSFERASE YJL218W-RELATED"/>
    <property type="match status" value="1"/>
</dbReference>
<reference evidence="7" key="2">
    <citation type="submission" date="2022-10" db="EMBL/GenBank/DDBJ databases">
        <authorList>
            <person name="Kostovova I."/>
            <person name="Moravkova M."/>
            <person name="Pechar R."/>
        </authorList>
    </citation>
    <scope>NUCLEOTIDE SEQUENCE</scope>
    <source>
        <strain evidence="7">M490A</strain>
    </source>
</reference>
<dbReference type="InterPro" id="IPR001451">
    <property type="entry name" value="Hexapep"/>
</dbReference>
<dbReference type="PROSITE" id="PS00101">
    <property type="entry name" value="HEXAPEP_TRANSFERASES"/>
    <property type="match status" value="1"/>
</dbReference>
<evidence type="ECO:0000256" key="4">
    <source>
        <dbReference type="ARBA" id="ARBA00023315"/>
    </source>
</evidence>
<feature type="domain" description="Maltose/galactoside acetyltransferase" evidence="6">
    <location>
        <begin position="7"/>
        <end position="59"/>
    </location>
</feature>
<keyword evidence="2 5" id="KW-0808">Transferase</keyword>
<evidence type="ECO:0000256" key="3">
    <source>
        <dbReference type="ARBA" id="ARBA00022737"/>
    </source>
</evidence>
<gene>
    <name evidence="7" type="ORF">ODU72_05890</name>
</gene>
<dbReference type="Gene3D" id="2.160.10.10">
    <property type="entry name" value="Hexapeptide repeat proteins"/>
    <property type="match status" value="1"/>
</dbReference>
<accession>A0A9X4AAQ2</accession>
<protein>
    <recommendedName>
        <fullName evidence="5">Acetyltransferase</fullName>
        <ecNumber evidence="5">2.3.1.-</ecNumber>
    </recommendedName>
</protein>
<dbReference type="GO" id="GO:0008870">
    <property type="term" value="F:galactoside O-acetyltransferase activity"/>
    <property type="evidence" value="ECO:0007669"/>
    <property type="project" value="TreeGrafter"/>
</dbReference>
<evidence type="ECO:0000256" key="5">
    <source>
        <dbReference type="RuleBase" id="RU367021"/>
    </source>
</evidence>
<dbReference type="InterPro" id="IPR018357">
    <property type="entry name" value="Hexapep_transf_CS"/>
</dbReference>
<comment type="similarity">
    <text evidence="1 5">Belongs to the transferase hexapeptide repeat family.</text>
</comment>
<dbReference type="EC" id="2.3.1.-" evidence="5"/>
<dbReference type="AlphaFoldDB" id="A0A9X4AAQ2"/>
<dbReference type="SMART" id="SM01266">
    <property type="entry name" value="Mac"/>
    <property type="match status" value="1"/>
</dbReference>
<dbReference type="Pfam" id="PF12464">
    <property type="entry name" value="Mac"/>
    <property type="match status" value="1"/>
</dbReference>
<evidence type="ECO:0000313" key="7">
    <source>
        <dbReference type="EMBL" id="MDB6258205.1"/>
    </source>
</evidence>
<dbReference type="EMBL" id="JAOTGY010000009">
    <property type="protein sequence ID" value="MDB6258205.1"/>
    <property type="molecule type" value="Genomic_DNA"/>
</dbReference>
<dbReference type="FunFam" id="2.160.10.10:FF:000025">
    <property type="entry name" value="Hexapeptide-repeat containing-acetyltransferase"/>
    <property type="match status" value="1"/>
</dbReference>
<dbReference type="CDD" id="cd03357">
    <property type="entry name" value="LbH_MAT_GAT"/>
    <property type="match status" value="1"/>
</dbReference>
<proteinExistence type="inferred from homology"/>